<dbReference type="PHI-base" id="PHI:7696"/>
<dbReference type="InterPro" id="IPR002347">
    <property type="entry name" value="SDR_fam"/>
</dbReference>
<evidence type="ECO:0000256" key="2">
    <source>
        <dbReference type="ARBA" id="ARBA00006484"/>
    </source>
</evidence>
<dbReference type="EMBL" id="CH476644">
    <property type="protein sequence ID" value="EDN98456.1"/>
    <property type="molecule type" value="Genomic_DNA"/>
</dbReference>
<dbReference type="GO" id="GO:0016491">
    <property type="term" value="F:oxidoreductase activity"/>
    <property type="evidence" value="ECO:0007669"/>
    <property type="project" value="UniProtKB-KW"/>
</dbReference>
<dbReference type="Gene3D" id="3.40.50.720">
    <property type="entry name" value="NAD(P)-binding Rossmann-like Domain"/>
    <property type="match status" value="1"/>
</dbReference>
<gene>
    <name evidence="9" type="ORF">SS1G_13315</name>
</gene>
<reference evidence="10" key="1">
    <citation type="journal article" date="2011" name="PLoS Genet.">
        <title>Genomic analysis of the necrotrophic fungal pathogens Sclerotinia sclerotiorum and Botrytis cinerea.</title>
        <authorList>
            <person name="Amselem J."/>
            <person name="Cuomo C.A."/>
            <person name="van Kan J.A."/>
            <person name="Viaud M."/>
            <person name="Benito E.P."/>
            <person name="Couloux A."/>
            <person name="Coutinho P.M."/>
            <person name="de Vries R.P."/>
            <person name="Dyer P.S."/>
            <person name="Fillinger S."/>
            <person name="Fournier E."/>
            <person name="Gout L."/>
            <person name="Hahn M."/>
            <person name="Kohn L."/>
            <person name="Lapalu N."/>
            <person name="Plummer K.M."/>
            <person name="Pradier J.M."/>
            <person name="Quevillon E."/>
            <person name="Sharon A."/>
            <person name="Simon A."/>
            <person name="ten Have A."/>
            <person name="Tudzynski B."/>
            <person name="Tudzynski P."/>
            <person name="Wincker P."/>
            <person name="Andrew M."/>
            <person name="Anthouard V."/>
            <person name="Beever R.E."/>
            <person name="Beffa R."/>
            <person name="Benoit I."/>
            <person name="Bouzid O."/>
            <person name="Brault B."/>
            <person name="Chen Z."/>
            <person name="Choquer M."/>
            <person name="Collemare J."/>
            <person name="Cotton P."/>
            <person name="Danchin E.G."/>
            <person name="Da Silva C."/>
            <person name="Gautier A."/>
            <person name="Giraud C."/>
            <person name="Giraud T."/>
            <person name="Gonzalez C."/>
            <person name="Grossetete S."/>
            <person name="Guldener U."/>
            <person name="Henrissat B."/>
            <person name="Howlett B.J."/>
            <person name="Kodira C."/>
            <person name="Kretschmer M."/>
            <person name="Lappartient A."/>
            <person name="Leroch M."/>
            <person name="Levis C."/>
            <person name="Mauceli E."/>
            <person name="Neuveglise C."/>
            <person name="Oeser B."/>
            <person name="Pearson M."/>
            <person name="Poulain J."/>
            <person name="Poussereau N."/>
            <person name="Quesneville H."/>
            <person name="Rascle C."/>
            <person name="Schumacher J."/>
            <person name="Segurens B."/>
            <person name="Sexton A."/>
            <person name="Silva E."/>
            <person name="Sirven C."/>
            <person name="Soanes D.M."/>
            <person name="Talbot N.J."/>
            <person name="Templeton M."/>
            <person name="Yandava C."/>
            <person name="Yarden O."/>
            <person name="Zeng Q."/>
            <person name="Rollins J.A."/>
            <person name="Lebrun M.H."/>
            <person name="Dickman M."/>
        </authorList>
    </citation>
    <scope>NUCLEOTIDE SEQUENCE [LARGE SCALE GENOMIC DNA]</scope>
    <source>
        <strain evidence="10">ATCC 18683 / 1980 / Ss-1</strain>
    </source>
</reference>
<dbReference type="KEGG" id="ssl:SS1G_13315"/>
<evidence type="ECO:0000256" key="8">
    <source>
        <dbReference type="ARBA" id="ARBA00074993"/>
    </source>
</evidence>
<dbReference type="OMA" id="CQKHMVD"/>
<dbReference type="InParanoid" id="A7F6T5"/>
<dbReference type="STRING" id="665079.A7F6T5"/>
<dbReference type="Proteomes" id="UP000001312">
    <property type="component" value="Unassembled WGS sequence"/>
</dbReference>
<dbReference type="GeneID" id="5481876"/>
<evidence type="ECO:0000313" key="10">
    <source>
        <dbReference type="Proteomes" id="UP000001312"/>
    </source>
</evidence>
<keyword evidence="10" id="KW-1185">Reference proteome</keyword>
<dbReference type="SMR" id="A7F6T5"/>
<comment type="similarity">
    <text evidence="2">Belongs to the short-chain dehydrogenases/reductases (SDR) family.</text>
</comment>
<evidence type="ECO:0000313" key="9">
    <source>
        <dbReference type="EMBL" id="EDN98456.1"/>
    </source>
</evidence>
<dbReference type="PANTHER" id="PTHR43639">
    <property type="entry name" value="OXIDOREDUCTASE, SHORT-CHAIN DEHYDROGENASE/REDUCTASE FAMILY (AFU_ORTHOLOGUE AFUA_5G02870)"/>
    <property type="match status" value="1"/>
</dbReference>
<evidence type="ECO:0000256" key="1">
    <source>
        <dbReference type="ARBA" id="ARBA00004972"/>
    </source>
</evidence>
<dbReference type="Pfam" id="PF13561">
    <property type="entry name" value="adh_short_C2"/>
    <property type="match status" value="1"/>
</dbReference>
<sequence>MSVSPAPFKTLEGKVALVTGSGRGIGRGIALELAARGASVVINYANSAGPAEQVVQEIEGLGSKGIAIKADVSKVPEIRRLFQEAKAHFGKLDIVMSNSGTEIFKEEEDVTEEDYDRVFGLNTRAQFFVAQQALIHLENYGRIVLMSSIAANMSGVPNHALYAGSKAAVEGFVRSFAKDCGKKKITCNGIAPGGIKTDMYEQNAWHYVPGGTEGMDVDVIDKGLAAVCSLGRVGVPKDIGRVVAFLAGPESEWINGQILQLNGGGNEVPNYGPEKRVVA</sequence>
<protein>
    <recommendedName>
        <fullName evidence="6">Short-chain dehydrogenase/reductase ABA4</fullName>
    </recommendedName>
    <alternativeName>
        <fullName evidence="8">Abscisic acid biosynthesis cluster protein 4</fullName>
    </alternativeName>
    <alternativeName>
        <fullName evidence="7">Short-chain dehydrogenase/reductase aba4</fullName>
    </alternativeName>
</protein>
<evidence type="ECO:0000256" key="3">
    <source>
        <dbReference type="ARBA" id="ARBA00022857"/>
    </source>
</evidence>
<proteinExistence type="inferred from homology"/>
<dbReference type="PANTHER" id="PTHR43639:SF1">
    <property type="entry name" value="SHORT-CHAIN DEHYDROGENASE_REDUCTASE FAMILY PROTEIN"/>
    <property type="match status" value="1"/>
</dbReference>
<organism evidence="9 10">
    <name type="scientific">Sclerotinia sclerotiorum (strain ATCC 18683 / 1980 / Ss-1)</name>
    <name type="common">White mold</name>
    <name type="synonym">Whetzelinia sclerotiorum</name>
    <dbReference type="NCBI Taxonomy" id="665079"/>
    <lineage>
        <taxon>Eukaryota</taxon>
        <taxon>Fungi</taxon>
        <taxon>Dikarya</taxon>
        <taxon>Ascomycota</taxon>
        <taxon>Pezizomycotina</taxon>
        <taxon>Leotiomycetes</taxon>
        <taxon>Helotiales</taxon>
        <taxon>Sclerotiniaceae</taxon>
        <taxon>Sclerotinia</taxon>
    </lineage>
</organism>
<keyword evidence="4" id="KW-0560">Oxidoreductase</keyword>
<comment type="pathway">
    <text evidence="1">Hormone biosynthesis.</text>
</comment>
<dbReference type="RefSeq" id="XP_001585798.1">
    <property type="nucleotide sequence ID" value="XM_001585748.1"/>
</dbReference>
<dbReference type="GO" id="GO:0009688">
    <property type="term" value="P:abscisic acid biosynthetic process"/>
    <property type="evidence" value="ECO:0007669"/>
    <property type="project" value="UniProtKB-ARBA"/>
</dbReference>
<dbReference type="InterPro" id="IPR020904">
    <property type="entry name" value="Sc_DH/Rdtase_CS"/>
</dbReference>
<name>A7F6T5_SCLS1</name>
<dbReference type="PRINTS" id="PR00081">
    <property type="entry name" value="GDHRDH"/>
</dbReference>
<dbReference type="AlphaFoldDB" id="A7F6T5"/>
<keyword evidence="5" id="KW-0843">Virulence</keyword>
<dbReference type="FunFam" id="3.40.50.720:FF:000084">
    <property type="entry name" value="Short-chain dehydrogenase reductase"/>
    <property type="match status" value="1"/>
</dbReference>
<accession>A7F6T5</accession>
<dbReference type="InterPro" id="IPR036291">
    <property type="entry name" value="NAD(P)-bd_dom_sf"/>
</dbReference>
<evidence type="ECO:0000256" key="4">
    <source>
        <dbReference type="ARBA" id="ARBA00023002"/>
    </source>
</evidence>
<dbReference type="PROSITE" id="PS00061">
    <property type="entry name" value="ADH_SHORT"/>
    <property type="match status" value="1"/>
</dbReference>
<dbReference type="SUPFAM" id="SSF51735">
    <property type="entry name" value="NAD(P)-binding Rossmann-fold domains"/>
    <property type="match status" value="1"/>
</dbReference>
<evidence type="ECO:0000256" key="6">
    <source>
        <dbReference type="ARBA" id="ARBA00068707"/>
    </source>
</evidence>
<keyword evidence="3" id="KW-0521">NADP</keyword>
<dbReference type="PRINTS" id="PR00080">
    <property type="entry name" value="SDRFAMILY"/>
</dbReference>
<evidence type="ECO:0000256" key="7">
    <source>
        <dbReference type="ARBA" id="ARBA00069153"/>
    </source>
</evidence>
<evidence type="ECO:0000256" key="5">
    <source>
        <dbReference type="ARBA" id="ARBA00023026"/>
    </source>
</evidence>